<dbReference type="RefSeq" id="WP_091402704.1">
    <property type="nucleotide sequence ID" value="NZ_FMYV01000002.1"/>
</dbReference>
<accession>A0A1G6JSC1</accession>
<protein>
    <recommendedName>
        <fullName evidence="4">Flagellar hook-length control protein FliK</fullName>
    </recommendedName>
</protein>
<organism evidence="2 3">
    <name type="scientific">Geotoga petraea</name>
    <dbReference type="NCBI Taxonomy" id="28234"/>
    <lineage>
        <taxon>Bacteria</taxon>
        <taxon>Thermotogati</taxon>
        <taxon>Thermotogota</taxon>
        <taxon>Thermotogae</taxon>
        <taxon>Petrotogales</taxon>
        <taxon>Petrotogaceae</taxon>
        <taxon>Geotoga</taxon>
    </lineage>
</organism>
<dbReference type="AlphaFoldDB" id="A0A1G6JSC1"/>
<gene>
    <name evidence="2" type="ORF">SAMN04488588_0615</name>
</gene>
<keyword evidence="3" id="KW-1185">Reference proteome</keyword>
<proteinExistence type="predicted"/>
<evidence type="ECO:0000256" key="1">
    <source>
        <dbReference type="SAM" id="Coils"/>
    </source>
</evidence>
<sequence length="657" mass="75941">MDFLNINSNLIKNFNSTIKSEENNKVKAKVLFANKDSLIVNYRGKVLLLENKSNVPLKPGMIIYLSFDQVQNNSKNQILTKALGQIVENMFNLSLMINDSPMNFDIELTNIPDNKKASFIKWLSDFFTTLDKNIPEKPANSVPSLSNDKIKFILKNIIEDIGKNFTKNKSINPDPIQFAKNIAKKLFSYFQNKTSTNTYKNISNENIFQKNNFTTSKNNLNEKKNFSKNQTSEIKPNIIDQKKVNSSSNKAINNLQNIKEFNRELSKKSNDEMIKNNYTNKPLNNKKIITLLKTDSSNNDKILRTNNLKNIFDNFIKSNDKSKNIFLISNSKNFNKTYMDSLTKFLMNFQDKNEKIFLNKSNFLLQSKNNKPSIKPLIPKQKPNFILNINPKIILKTTIKNEPFLLKNLNGKNPIIKSDKPINKIFVNFENFTKSEKVEYSIKEFFQKLSKNIQKQNITTKNMKNIIVIRAEIPNQLAKPIKNNFNLLFNHDTLINIDKNIKEIVDSISQKDNSSSNQNNVLFNNVIDKAISAYQNMEGMKNISDTSYMMFNMFGLPVYLSFNKEEIVQNENKKSSKTYGKIRLILPTESFGVTDINLFVNERDAFVNIKMQKNTEIFETEIEKLKKNIESHNINLNSLSIKQDTELINIEKEISVS</sequence>
<dbReference type="STRING" id="28234.SAMN04488588_0615"/>
<feature type="coiled-coil region" evidence="1">
    <location>
        <begin position="608"/>
        <end position="642"/>
    </location>
</feature>
<dbReference type="EMBL" id="FMYV01000002">
    <property type="protein sequence ID" value="SDC21558.1"/>
    <property type="molecule type" value="Genomic_DNA"/>
</dbReference>
<evidence type="ECO:0000313" key="2">
    <source>
        <dbReference type="EMBL" id="SDC21558.1"/>
    </source>
</evidence>
<name>A0A1G6JSC1_9BACT</name>
<keyword evidence="1" id="KW-0175">Coiled coil</keyword>
<evidence type="ECO:0000313" key="3">
    <source>
        <dbReference type="Proteomes" id="UP000199322"/>
    </source>
</evidence>
<evidence type="ECO:0008006" key="4">
    <source>
        <dbReference type="Google" id="ProtNLM"/>
    </source>
</evidence>
<reference evidence="2 3" key="1">
    <citation type="submission" date="2016-10" db="EMBL/GenBank/DDBJ databases">
        <authorList>
            <person name="de Groot N.N."/>
        </authorList>
    </citation>
    <scope>NUCLEOTIDE SEQUENCE [LARGE SCALE GENOMIC DNA]</scope>
    <source>
        <strain evidence="2 3">WG14</strain>
    </source>
</reference>
<dbReference type="Proteomes" id="UP000199322">
    <property type="component" value="Unassembled WGS sequence"/>
</dbReference>